<comment type="caution">
    <text evidence="3">The sequence shown here is derived from an EMBL/GenBank/DDBJ whole genome shotgun (WGS) entry which is preliminary data.</text>
</comment>
<feature type="transmembrane region" description="Helical" evidence="2">
    <location>
        <begin position="119"/>
        <end position="142"/>
    </location>
</feature>
<protein>
    <submittedName>
        <fullName evidence="3">Uncharacterized protein</fullName>
    </submittedName>
</protein>
<gene>
    <name evidence="3" type="ORF">XD73_0660</name>
</gene>
<organism evidence="3 4">
    <name type="scientific">Anaerolinea thermophila</name>
    <dbReference type="NCBI Taxonomy" id="167964"/>
    <lineage>
        <taxon>Bacteria</taxon>
        <taxon>Bacillati</taxon>
        <taxon>Chloroflexota</taxon>
        <taxon>Anaerolineae</taxon>
        <taxon>Anaerolineales</taxon>
        <taxon>Anaerolineaceae</taxon>
        <taxon>Anaerolinea</taxon>
    </lineage>
</organism>
<keyword evidence="2" id="KW-0472">Membrane</keyword>
<proteinExistence type="predicted"/>
<keyword evidence="2" id="KW-1133">Transmembrane helix</keyword>
<feature type="transmembrane region" description="Helical" evidence="2">
    <location>
        <begin position="89"/>
        <end position="107"/>
    </location>
</feature>
<keyword evidence="2" id="KW-0812">Transmembrane</keyword>
<dbReference type="EMBL" id="LGFU01000026">
    <property type="protein sequence ID" value="KUK46465.1"/>
    <property type="molecule type" value="Genomic_DNA"/>
</dbReference>
<reference evidence="3 4" key="1">
    <citation type="journal article" date="2015" name="MBio">
        <title>Genome-Resolved Metagenomic Analysis Reveals Roles for Candidate Phyla and Other Microbial Community Members in Biogeochemical Transformations in Oil Reservoirs.</title>
        <authorList>
            <person name="Hu P."/>
            <person name="Tom L."/>
            <person name="Singh A."/>
            <person name="Thomas B.C."/>
            <person name="Baker B.J."/>
            <person name="Piceno Y.M."/>
            <person name="Andersen G.L."/>
            <person name="Banfield J.F."/>
        </authorList>
    </citation>
    <scope>NUCLEOTIDE SEQUENCE [LARGE SCALE GENOMIC DNA]</scope>
    <source>
        <strain evidence="3">46_16</strain>
    </source>
</reference>
<evidence type="ECO:0000313" key="3">
    <source>
        <dbReference type="EMBL" id="KUK46465.1"/>
    </source>
</evidence>
<evidence type="ECO:0000256" key="1">
    <source>
        <dbReference type="SAM" id="Coils"/>
    </source>
</evidence>
<evidence type="ECO:0000256" key="2">
    <source>
        <dbReference type="SAM" id="Phobius"/>
    </source>
</evidence>
<feature type="coiled-coil region" evidence="1">
    <location>
        <begin position="435"/>
        <end position="462"/>
    </location>
</feature>
<feature type="transmembrane region" description="Helical" evidence="2">
    <location>
        <begin position="176"/>
        <end position="194"/>
    </location>
</feature>
<evidence type="ECO:0000313" key="4">
    <source>
        <dbReference type="Proteomes" id="UP000064249"/>
    </source>
</evidence>
<dbReference type="Proteomes" id="UP000064249">
    <property type="component" value="Unassembled WGS sequence"/>
</dbReference>
<feature type="transmembrane region" description="Helical" evidence="2">
    <location>
        <begin position="20"/>
        <end position="38"/>
    </location>
</feature>
<keyword evidence="1" id="KW-0175">Coiled coil</keyword>
<name>A0A117LGW7_9CHLR</name>
<sequence>METFPEQWLAFLDGSTSPIGLLVESLLLIIISAVMISLSKASRGHIHEKDLKRASNSFTIIIFLNIISIVLTIFQSTQVLLFTEHFYQAFHQFIWSINLIVVGWLWIKPSQQTHYSIFKMIFICASLGFFILEVGQVVEFIFQPSEISVPYTIIWKTFQYIVCFFLFFVNFGNTGNLFWSGLLFTLLHIVGLGLDSITNLPQSFNQNIAQLVAFLLSSHTLLAISIDPAAMEQRSSDIPIIFSENVAAIPNAEIIQSWLQADIQNEKHLLPFAFCKALARTFFADACLLIQINKPDQLKIQCGYSITADRQILPLQVSSLENIVVQQRSVIFHETDSFPGWVKAIIKKTNQSKTRSVWYVPIEIIPQKYYLLFLSCKVYWNEEHIAHFKRIQPYIAQFLWKYLGSNQQSPLSNKKADAKSDNPYIDLMQTVVDPSKDIEQLEEELKLALEEYNRIRNILEERGIGQQP</sequence>
<accession>A0A117LGW7</accession>
<feature type="transmembrane region" description="Helical" evidence="2">
    <location>
        <begin position="148"/>
        <end position="169"/>
    </location>
</feature>
<dbReference type="AlphaFoldDB" id="A0A117LGW7"/>
<feature type="transmembrane region" description="Helical" evidence="2">
    <location>
        <begin position="58"/>
        <end position="77"/>
    </location>
</feature>